<dbReference type="GO" id="GO:0008718">
    <property type="term" value="F:D-amino-acid dehydrogenase activity"/>
    <property type="evidence" value="ECO:0007669"/>
    <property type="project" value="TreeGrafter"/>
</dbReference>
<accession>A0A0R0AR32</accession>
<dbReference type="PANTHER" id="PTHR13847">
    <property type="entry name" value="SARCOSINE DEHYDROGENASE-RELATED"/>
    <property type="match status" value="1"/>
</dbReference>
<dbReference type="PANTHER" id="PTHR13847:SF280">
    <property type="entry name" value="D-AMINO ACID DEHYDROGENASE"/>
    <property type="match status" value="1"/>
</dbReference>
<dbReference type="SUPFAM" id="SSF51905">
    <property type="entry name" value="FAD/NAD(P)-binding domain"/>
    <property type="match status" value="1"/>
</dbReference>
<evidence type="ECO:0000256" key="2">
    <source>
        <dbReference type="ARBA" id="ARBA00023002"/>
    </source>
</evidence>
<dbReference type="Pfam" id="PF01266">
    <property type="entry name" value="DAO"/>
    <property type="match status" value="1"/>
</dbReference>
<protein>
    <recommendedName>
        <fullName evidence="3">FAD dependent oxidoreductase domain-containing protein</fullName>
    </recommendedName>
</protein>
<dbReference type="Gene3D" id="3.50.50.60">
    <property type="entry name" value="FAD/NAD(P)-binding domain"/>
    <property type="match status" value="2"/>
</dbReference>
<dbReference type="GO" id="GO:0005737">
    <property type="term" value="C:cytoplasm"/>
    <property type="evidence" value="ECO:0007669"/>
    <property type="project" value="TreeGrafter"/>
</dbReference>
<evidence type="ECO:0000259" key="3">
    <source>
        <dbReference type="Pfam" id="PF01266"/>
    </source>
</evidence>
<comment type="similarity">
    <text evidence="1">Belongs to the DadA oxidoreductase family.</text>
</comment>
<comment type="caution">
    <text evidence="4">The sequence shown here is derived from an EMBL/GenBank/DDBJ whole genome shotgun (WGS) entry which is preliminary data.</text>
</comment>
<dbReference type="SUPFAM" id="SSF54373">
    <property type="entry name" value="FAD-linked reductases, C-terminal domain"/>
    <property type="match status" value="1"/>
</dbReference>
<feature type="domain" description="FAD dependent oxidoreductase" evidence="3">
    <location>
        <begin position="14"/>
        <end position="404"/>
    </location>
</feature>
<dbReference type="GO" id="GO:0055130">
    <property type="term" value="P:D-alanine catabolic process"/>
    <property type="evidence" value="ECO:0007669"/>
    <property type="project" value="TreeGrafter"/>
</dbReference>
<dbReference type="RefSeq" id="WP_057505581.1">
    <property type="nucleotide sequence ID" value="NZ_LLXS01000005.1"/>
</dbReference>
<keyword evidence="2" id="KW-0560">Oxidoreductase</keyword>
<dbReference type="EMBL" id="LLXS01000005">
    <property type="protein sequence ID" value="KRG44898.1"/>
    <property type="molecule type" value="Genomic_DNA"/>
</dbReference>
<dbReference type="Gene3D" id="3.30.9.10">
    <property type="entry name" value="D-Amino Acid Oxidase, subunit A, domain 2"/>
    <property type="match status" value="1"/>
</dbReference>
<sequence length="413" mass="43902">MTSPAAAPASSGPDLIILGAGVVGLASAWAAARRGLAVLLVDRNAGPALGTSFANGAQLSYAYTDAMAGPATWRQLPEMAFGRNGPFRTRWSADPDFLRWGVAFLRQANAGSLHKNTLATLELALESRAAMQALLQQHPIAFDHAVSGKLHLYPTAEGVQGAAAMIALKRPYGVQQQLVDAAGARAIEPALSGAPWLAGAVYSPEEEAGDPWRFSLGLLEILQRQYGVQTRFDFDTRSLQRRNGQWQLESADGQALRAPRLLVCAGIDGARLLRPAGIRVPLMAIKGYSFTAPCGANAPQVSITDTKRKLVFCRLGERIRVAGLADLNDWNPAPEPARLAQLVAMARASLPEAADYDHLTSHWAGLRPVTPWSSPVIRDLGDGLGCNLGHGMLGWTLAMGSGERAIAQLLGTP</sequence>
<dbReference type="Proteomes" id="UP000050836">
    <property type="component" value="Unassembled WGS sequence"/>
</dbReference>
<name>A0A0R0AR32_9GAMM</name>
<dbReference type="AlphaFoldDB" id="A0A0R0AR32"/>
<evidence type="ECO:0000256" key="1">
    <source>
        <dbReference type="ARBA" id="ARBA00009410"/>
    </source>
</evidence>
<dbReference type="GO" id="GO:0005886">
    <property type="term" value="C:plasma membrane"/>
    <property type="evidence" value="ECO:0007669"/>
    <property type="project" value="TreeGrafter"/>
</dbReference>
<evidence type="ECO:0000313" key="4">
    <source>
        <dbReference type="EMBL" id="KRG44898.1"/>
    </source>
</evidence>
<keyword evidence="5" id="KW-1185">Reference proteome</keyword>
<reference evidence="4 5" key="1">
    <citation type="submission" date="2015-10" db="EMBL/GenBank/DDBJ databases">
        <title>Genome sequencing and analysis of members of genus Stenotrophomonas.</title>
        <authorList>
            <person name="Patil P.P."/>
            <person name="Midha S."/>
            <person name="Patil P.B."/>
        </authorList>
    </citation>
    <scope>NUCLEOTIDE SEQUENCE [LARGE SCALE GENOMIC DNA]</scope>
    <source>
        <strain evidence="4 5">JCM 9942</strain>
    </source>
</reference>
<evidence type="ECO:0000313" key="5">
    <source>
        <dbReference type="Proteomes" id="UP000050836"/>
    </source>
</evidence>
<organism evidence="4 5">
    <name type="scientific">Stenotrophomonas pictorum JCM 9942</name>
    <dbReference type="NCBI Taxonomy" id="1236960"/>
    <lineage>
        <taxon>Bacteria</taxon>
        <taxon>Pseudomonadati</taxon>
        <taxon>Pseudomonadota</taxon>
        <taxon>Gammaproteobacteria</taxon>
        <taxon>Lysobacterales</taxon>
        <taxon>Lysobacteraceae</taxon>
        <taxon>Stenotrophomonas</taxon>
    </lineage>
</organism>
<dbReference type="InterPro" id="IPR006076">
    <property type="entry name" value="FAD-dep_OxRdtase"/>
</dbReference>
<dbReference type="InterPro" id="IPR036188">
    <property type="entry name" value="FAD/NAD-bd_sf"/>
</dbReference>
<proteinExistence type="inferred from homology"/>
<gene>
    <name evidence="4" type="ORF">ARC78_03555</name>
</gene>